<feature type="compositionally biased region" description="Low complexity" evidence="1">
    <location>
        <begin position="177"/>
        <end position="231"/>
    </location>
</feature>
<dbReference type="STRING" id="595528.A0A0D2WHW1"/>
<organism evidence="2 3">
    <name type="scientific">Capsaspora owczarzaki (strain ATCC 30864)</name>
    <dbReference type="NCBI Taxonomy" id="595528"/>
    <lineage>
        <taxon>Eukaryota</taxon>
        <taxon>Filasterea</taxon>
        <taxon>Capsaspora</taxon>
    </lineage>
</organism>
<dbReference type="OrthoDB" id="5959043at2759"/>
<dbReference type="PhylomeDB" id="A0A0D2WHW1"/>
<name>A0A0D2WHW1_CAPO3</name>
<reference evidence="3" key="1">
    <citation type="submission" date="2011-02" db="EMBL/GenBank/DDBJ databases">
        <title>The Genome Sequence of Capsaspora owczarzaki ATCC 30864.</title>
        <authorList>
            <person name="Russ C."/>
            <person name="Cuomo C."/>
            <person name="Burger G."/>
            <person name="Gray M.W."/>
            <person name="Holland P.W.H."/>
            <person name="King N."/>
            <person name="Lang F.B.F."/>
            <person name="Roger A.J."/>
            <person name="Ruiz-Trillo I."/>
            <person name="Young S.K."/>
            <person name="Zeng Q."/>
            <person name="Gargeya S."/>
            <person name="Alvarado L."/>
            <person name="Berlin A."/>
            <person name="Chapman S.B."/>
            <person name="Chen Z."/>
            <person name="Freedman E."/>
            <person name="Gellesch M."/>
            <person name="Goldberg J."/>
            <person name="Griggs A."/>
            <person name="Gujja S."/>
            <person name="Heilman E."/>
            <person name="Heiman D."/>
            <person name="Howarth C."/>
            <person name="Mehta T."/>
            <person name="Neiman D."/>
            <person name="Pearson M."/>
            <person name="Roberts A."/>
            <person name="Saif S."/>
            <person name="Shea T."/>
            <person name="Shenoy N."/>
            <person name="Sisk P."/>
            <person name="Stolte C."/>
            <person name="Sykes S."/>
            <person name="White J."/>
            <person name="Yandava C."/>
            <person name="Haas B."/>
            <person name="Nusbaum C."/>
            <person name="Birren B."/>
        </authorList>
    </citation>
    <scope>NUCLEOTIDE SEQUENCE</scope>
    <source>
        <strain evidence="3">ATCC 30864</strain>
    </source>
</reference>
<proteinExistence type="predicted"/>
<feature type="compositionally biased region" description="Low complexity" evidence="1">
    <location>
        <begin position="10"/>
        <end position="50"/>
    </location>
</feature>
<dbReference type="Proteomes" id="UP000008743">
    <property type="component" value="Unassembled WGS sequence"/>
</dbReference>
<feature type="compositionally biased region" description="Low complexity" evidence="1">
    <location>
        <begin position="80"/>
        <end position="93"/>
    </location>
</feature>
<sequence length="651" mass="68848">MLRRHREAASKASSPTKTNSSSSSSSNSNSSSSNSSNTTSAVTAAAVATPGHVPPSHVELAPSSSHSALQGRPAAANQRAAVVDSSSASNASSTRHDELGAIALPNHRPDAHQSALVQLDTQALVHNPHPVQPAPAAFVRVPTLAHRHESVGNGEPISASSKAPVHRALQFGQAPNSAALPLPAPSRSLIDTSKPVPSTSSTSTEASPIPILTPAAQQPAQVAPPANTPPNGLGQPSPPATVAQPSVQQPPAFAMPHLHLARAHTPTEELVARAPASSFPSPAALALNATTLVREQERDRGRTASRDVILERLAKENMSLSHKLVQQYQVDDDLKRLLVASVANQFQTEVSKLVEEKSTLTLHSQRLVERLQADAEDIDELLNEVTLWQTKFQASRVAYTEAEQERTALHRLSHGARAALSQMLQEREAAQDALVQANCLLACLVQKPDEDSRRSQYSLSALNKRSGVELAAMTLELVQTLGRQLYSVGAIGSDAEWRYKQLALASTSDKQQDRSARSGPGLSLGEMAAVQVLRSYSAINPHSVLSSALMGTPSAAFHHAAAATDAADAAAGREDATDIGHVHVATPSNHFDSATPISLGVSNLINSAEEDYSPALERVTTLMRERTSTMPSNSSQLLDCCKACRGPIIHL</sequence>
<feature type="region of interest" description="Disordered" evidence="1">
    <location>
        <begin position="1"/>
        <end position="95"/>
    </location>
</feature>
<evidence type="ECO:0000256" key="1">
    <source>
        <dbReference type="SAM" id="MobiDB-lite"/>
    </source>
</evidence>
<accession>A0A0D2WHW1</accession>
<feature type="region of interest" description="Disordered" evidence="1">
    <location>
        <begin position="176"/>
        <end position="246"/>
    </location>
</feature>
<dbReference type="PANTHER" id="PTHR13066">
    <property type="entry name" value="BASIC LEUCINE ZIPPER NUCLEAR FACTOR 1 BLZF1 PROTEIN"/>
    <property type="match status" value="1"/>
</dbReference>
<dbReference type="InterPro" id="IPR027095">
    <property type="entry name" value="Golgin-45"/>
</dbReference>
<keyword evidence="3" id="KW-1185">Reference proteome</keyword>
<evidence type="ECO:0000313" key="3">
    <source>
        <dbReference type="Proteomes" id="UP000008743"/>
    </source>
</evidence>
<dbReference type="GO" id="GO:0043001">
    <property type="term" value="P:Golgi to plasma membrane protein transport"/>
    <property type="evidence" value="ECO:0007669"/>
    <property type="project" value="InterPro"/>
</dbReference>
<dbReference type="AlphaFoldDB" id="A0A0D2WHW1"/>
<dbReference type="PANTHER" id="PTHR13066:SF2">
    <property type="entry name" value="GOLGIN-45"/>
    <property type="match status" value="1"/>
</dbReference>
<gene>
    <name evidence="2" type="ORF">CAOG_000795</name>
</gene>
<dbReference type="GO" id="GO:0007030">
    <property type="term" value="P:Golgi organization"/>
    <property type="evidence" value="ECO:0007669"/>
    <property type="project" value="InterPro"/>
</dbReference>
<protein>
    <submittedName>
        <fullName evidence="2">Uncharacterized protein</fullName>
    </submittedName>
</protein>
<evidence type="ECO:0000313" key="2">
    <source>
        <dbReference type="EMBL" id="KJE89295.1"/>
    </source>
</evidence>
<dbReference type="EMBL" id="KE346360">
    <property type="protein sequence ID" value="KJE89295.1"/>
    <property type="molecule type" value="Genomic_DNA"/>
</dbReference>
<dbReference type="eggNOG" id="KOG4074">
    <property type="taxonomic scope" value="Eukaryota"/>
</dbReference>
<dbReference type="GO" id="GO:0000139">
    <property type="term" value="C:Golgi membrane"/>
    <property type="evidence" value="ECO:0007669"/>
    <property type="project" value="TreeGrafter"/>
</dbReference>
<dbReference type="InParanoid" id="A0A0D2WHW1"/>